<reference evidence="1 2" key="1">
    <citation type="journal article" date="2023" name="Science">
        <title>Complex scaffold remodeling in plant triterpene biosynthesis.</title>
        <authorList>
            <person name="De La Pena R."/>
            <person name="Hodgson H."/>
            <person name="Liu J.C."/>
            <person name="Stephenson M.J."/>
            <person name="Martin A.C."/>
            <person name="Owen C."/>
            <person name="Harkess A."/>
            <person name="Leebens-Mack J."/>
            <person name="Jimenez L.E."/>
            <person name="Osbourn A."/>
            <person name="Sattely E.S."/>
        </authorList>
    </citation>
    <scope>NUCLEOTIDE SEQUENCE [LARGE SCALE GENOMIC DNA]</scope>
    <source>
        <strain evidence="2">cv. JPN11</strain>
        <tissue evidence="1">Leaf</tissue>
    </source>
</reference>
<gene>
    <name evidence="1" type="ORF">OWV82_005083</name>
</gene>
<dbReference type="Proteomes" id="UP001164539">
    <property type="component" value="Chromosome 2"/>
</dbReference>
<organism evidence="1 2">
    <name type="scientific">Melia azedarach</name>
    <name type="common">Chinaberry tree</name>
    <dbReference type="NCBI Taxonomy" id="155640"/>
    <lineage>
        <taxon>Eukaryota</taxon>
        <taxon>Viridiplantae</taxon>
        <taxon>Streptophyta</taxon>
        <taxon>Embryophyta</taxon>
        <taxon>Tracheophyta</taxon>
        <taxon>Spermatophyta</taxon>
        <taxon>Magnoliopsida</taxon>
        <taxon>eudicotyledons</taxon>
        <taxon>Gunneridae</taxon>
        <taxon>Pentapetalae</taxon>
        <taxon>rosids</taxon>
        <taxon>malvids</taxon>
        <taxon>Sapindales</taxon>
        <taxon>Meliaceae</taxon>
        <taxon>Melia</taxon>
    </lineage>
</organism>
<sequence length="546" mass="63935">MRSLFRPLKTFSRENLQRRFKSSIQFTAEPTTSLSHKIKILNPCFVPIDYLQGKNCAFNFLGRLKTAQLVHSLANSDENTKFQQYPDDEIAIKLQSILKNHENCSKEEIERALDQFKLKLTDDLVLDVFKHNRFDWKPAYIFFRWVSREGNHLPGSGVYNQILDILGRARRFEELVLVFDEMSERKGLVNEQTYGTLLNRYAAAHKVEEAIGVFNRRKEFGIEVDLVAFHSLLMWLCRYKHVEAAETFFVCKNNEFGFDIKAMNIILNGWCVLGNVREAKRFWKDIIASKCELDLFTYGTFINALTKKGKLGTAMRLFRAMWEKSCKMDVAIFNCIIDALCFKKRIPEALEVFREMSERCLPNVTTYNSLIKHLCKIQRMEKVYELLNEMEQKSGSCLPNDVTFNYLLKSLKKPEEVPGVLERMERNGCKINSDTYNLILKLYVNWDYEEKVKHTWDEMEKKGVGPDQRSYTIMIHGLYDKGKLENALFYFHEMTSKGMVPEPRTEILVNDMTIKLKERGELGETGVIGMHKRKRKMKSREYSLPY</sequence>
<accession>A0ACC1YSD3</accession>
<protein>
    <submittedName>
        <fullName evidence="1">Pentatricopeptide repeat-containing protein</fullName>
    </submittedName>
</protein>
<name>A0ACC1YSD3_MELAZ</name>
<dbReference type="EMBL" id="CM051395">
    <property type="protein sequence ID" value="KAJ4726356.1"/>
    <property type="molecule type" value="Genomic_DNA"/>
</dbReference>
<evidence type="ECO:0000313" key="2">
    <source>
        <dbReference type="Proteomes" id="UP001164539"/>
    </source>
</evidence>
<comment type="caution">
    <text evidence="1">The sequence shown here is derived from an EMBL/GenBank/DDBJ whole genome shotgun (WGS) entry which is preliminary data.</text>
</comment>
<proteinExistence type="predicted"/>
<evidence type="ECO:0000313" key="1">
    <source>
        <dbReference type="EMBL" id="KAJ4726356.1"/>
    </source>
</evidence>
<keyword evidence="2" id="KW-1185">Reference proteome</keyword>